<proteinExistence type="predicted"/>
<dbReference type="Pfam" id="PF13392">
    <property type="entry name" value="HNH_3"/>
    <property type="match status" value="1"/>
</dbReference>
<dbReference type="Gene3D" id="3.90.75.20">
    <property type="match status" value="1"/>
</dbReference>
<feature type="domain" description="HNH nuclease" evidence="1">
    <location>
        <begin position="62"/>
        <end position="104"/>
    </location>
</feature>
<protein>
    <recommendedName>
        <fullName evidence="1">HNH nuclease domain-containing protein</fullName>
    </recommendedName>
</protein>
<dbReference type="InterPro" id="IPR044925">
    <property type="entry name" value="His-Me_finger_sf"/>
</dbReference>
<evidence type="ECO:0000259" key="1">
    <source>
        <dbReference type="Pfam" id="PF13392"/>
    </source>
</evidence>
<accession>A0A9E6Z6K2</accession>
<dbReference type="EMBL" id="OM835951">
    <property type="protein sequence ID" value="UNI73458.1"/>
    <property type="molecule type" value="Genomic_DNA"/>
</dbReference>
<sequence>MKESEEALQALKSSFSYDPETGFFTCINPLARRYFGKIAGTKRKDGYIGLAVTIDGKLKIFLAHRVAWVFHFGVWPSHFIDHKDKIKDNNRIDNLRDVKKSVNVYNYSRGKKNQTGFRGVFIDRRREPVKYNAAYGKKHLGTFNTPEEASACYQNYVKTIHEIVVED</sequence>
<dbReference type="InterPro" id="IPR003615">
    <property type="entry name" value="HNH_nuc"/>
</dbReference>
<evidence type="ECO:0000313" key="2">
    <source>
        <dbReference type="EMBL" id="UNI73458.1"/>
    </source>
</evidence>
<reference evidence="2" key="1">
    <citation type="submission" date="2022-02" db="EMBL/GenBank/DDBJ databases">
        <authorList>
            <person name="Kim D."/>
            <person name="Kim Y."/>
            <person name="Lee S.-M."/>
            <person name="Kim H."/>
            <person name="Nong L.K."/>
        </authorList>
    </citation>
    <scope>NUCLEOTIDE SEQUENCE</scope>
</reference>
<organism evidence="2">
    <name type="scientific">Klebsiella phage KP12</name>
    <dbReference type="NCBI Taxonomy" id="2923374"/>
    <lineage>
        <taxon>Viruses</taxon>
        <taxon>Duplodnaviria</taxon>
        <taxon>Heunggongvirae</taxon>
        <taxon>Uroviricota</taxon>
        <taxon>Caudoviricetes</taxon>
        <taxon>Vequintavirinae</taxon>
    </lineage>
</organism>
<dbReference type="SUPFAM" id="SSF54060">
    <property type="entry name" value="His-Me finger endonucleases"/>
    <property type="match status" value="1"/>
</dbReference>
<name>A0A9E6Z6K2_9CAUD</name>
<gene>
    <name evidence="2" type="ORF">KP12_49</name>
</gene>